<comment type="caution">
    <text evidence="2">The sequence shown here is derived from an EMBL/GenBank/DDBJ whole genome shotgun (WGS) entry which is preliminary data.</text>
</comment>
<accession>A0AAW2BP71</accession>
<dbReference type="CDD" id="cd06222">
    <property type="entry name" value="RNase_H_like"/>
    <property type="match status" value="1"/>
</dbReference>
<evidence type="ECO:0000259" key="1">
    <source>
        <dbReference type="Pfam" id="PF13456"/>
    </source>
</evidence>
<dbReference type="PANTHER" id="PTHR47723:SF19">
    <property type="entry name" value="POLYNUCLEOTIDYL TRANSFERASE, RIBONUCLEASE H-LIKE SUPERFAMILY PROTEIN"/>
    <property type="match status" value="1"/>
</dbReference>
<dbReference type="Gene3D" id="3.30.420.10">
    <property type="entry name" value="Ribonuclease H-like superfamily/Ribonuclease H"/>
    <property type="match status" value="1"/>
</dbReference>
<dbReference type="PANTHER" id="PTHR47723">
    <property type="entry name" value="OS05G0353850 PROTEIN"/>
    <property type="match status" value="1"/>
</dbReference>
<dbReference type="InterPro" id="IPR002156">
    <property type="entry name" value="RNaseH_domain"/>
</dbReference>
<dbReference type="InterPro" id="IPR036397">
    <property type="entry name" value="RNaseH_sf"/>
</dbReference>
<name>A0AAW2BP71_9ROSI</name>
<dbReference type="InterPro" id="IPR012337">
    <property type="entry name" value="RNaseH-like_sf"/>
</dbReference>
<feature type="domain" description="RNase H type-1" evidence="1">
    <location>
        <begin position="87"/>
        <end position="206"/>
    </location>
</feature>
<evidence type="ECO:0000313" key="3">
    <source>
        <dbReference type="Proteomes" id="UP001459277"/>
    </source>
</evidence>
<dbReference type="SUPFAM" id="SSF53098">
    <property type="entry name" value="Ribonuclease H-like"/>
    <property type="match status" value="1"/>
</dbReference>
<dbReference type="InterPro" id="IPR053151">
    <property type="entry name" value="RNase_H-like"/>
</dbReference>
<organism evidence="2 3">
    <name type="scientific">Lithocarpus litseifolius</name>
    <dbReference type="NCBI Taxonomy" id="425828"/>
    <lineage>
        <taxon>Eukaryota</taxon>
        <taxon>Viridiplantae</taxon>
        <taxon>Streptophyta</taxon>
        <taxon>Embryophyta</taxon>
        <taxon>Tracheophyta</taxon>
        <taxon>Spermatophyta</taxon>
        <taxon>Magnoliopsida</taxon>
        <taxon>eudicotyledons</taxon>
        <taxon>Gunneridae</taxon>
        <taxon>Pentapetalae</taxon>
        <taxon>rosids</taxon>
        <taxon>fabids</taxon>
        <taxon>Fagales</taxon>
        <taxon>Fagaceae</taxon>
        <taxon>Lithocarpus</taxon>
    </lineage>
</organism>
<dbReference type="EMBL" id="JAZDWU010000011">
    <property type="protein sequence ID" value="KAK9987313.1"/>
    <property type="molecule type" value="Genomic_DNA"/>
</dbReference>
<dbReference type="InterPro" id="IPR044730">
    <property type="entry name" value="RNase_H-like_dom_plant"/>
</dbReference>
<dbReference type="GO" id="GO:0004523">
    <property type="term" value="F:RNA-DNA hybrid ribonuclease activity"/>
    <property type="evidence" value="ECO:0007669"/>
    <property type="project" value="InterPro"/>
</dbReference>
<protein>
    <recommendedName>
        <fullName evidence="1">RNase H type-1 domain-containing protein</fullName>
    </recommendedName>
</protein>
<reference evidence="2 3" key="1">
    <citation type="submission" date="2024-01" db="EMBL/GenBank/DDBJ databases">
        <title>A telomere-to-telomere, gap-free genome of sweet tea (Lithocarpus litseifolius).</title>
        <authorList>
            <person name="Zhou J."/>
        </authorList>
    </citation>
    <scope>NUCLEOTIDE SEQUENCE [LARGE SCALE GENOMIC DNA]</scope>
    <source>
        <strain evidence="2">Zhou-2022a</strain>
        <tissue evidence="2">Leaf</tissue>
    </source>
</reference>
<dbReference type="Proteomes" id="UP001459277">
    <property type="component" value="Unassembled WGS sequence"/>
</dbReference>
<dbReference type="Pfam" id="PF13456">
    <property type="entry name" value="RVT_3"/>
    <property type="match status" value="1"/>
</dbReference>
<evidence type="ECO:0000313" key="2">
    <source>
        <dbReference type="EMBL" id="KAK9987313.1"/>
    </source>
</evidence>
<dbReference type="AlphaFoldDB" id="A0AAW2BP71"/>
<keyword evidence="3" id="KW-1185">Reference proteome</keyword>
<dbReference type="GO" id="GO:0003676">
    <property type="term" value="F:nucleic acid binding"/>
    <property type="evidence" value="ECO:0007669"/>
    <property type="project" value="InterPro"/>
</dbReference>
<gene>
    <name evidence="2" type="ORF">SO802_032264</name>
</gene>
<proteinExistence type="predicted"/>
<sequence length="249" mass="27800">MNGSRGSGAMYGKTHWSVLFSFAIWMIWKSRNQMVFSGKAQNPKLSTEIENLCTEFMFCVSSPRDPVPKVVVACRWEKPTDGWIKLNTDGCAAGSMGLAGCGGVVRDSHGDWMCGFSRHIGITNSFVAELWGLRDGLLLCSNMNIPSLIVELDAKSIVEIFCKPGYVNDVISPILDDCRKLVTKFQQVHFKHCFRQSNQCADALARISAAQDVDFRVFESPPVDVIFFFEQDYNGLCFNRLCPVSVVFP</sequence>